<evidence type="ECO:0000259" key="5">
    <source>
        <dbReference type="Pfam" id="PF04055"/>
    </source>
</evidence>
<dbReference type="RefSeq" id="WP_061427271.1">
    <property type="nucleotide sequence ID" value="NZ_CATNZO010000001.1"/>
</dbReference>
<dbReference type="InterPro" id="IPR050377">
    <property type="entry name" value="Radical_SAM_PqqE_MftC-like"/>
</dbReference>
<dbReference type="SUPFAM" id="SSF102114">
    <property type="entry name" value="Radical SAM enzymes"/>
    <property type="match status" value="1"/>
</dbReference>
<dbReference type="InterPro" id="IPR058240">
    <property type="entry name" value="rSAM_sf"/>
</dbReference>
<dbReference type="PATRIC" id="fig|1502.177.peg.1189"/>
<dbReference type="Gene3D" id="3.20.20.70">
    <property type="entry name" value="Aldolase class I"/>
    <property type="match status" value="1"/>
</dbReference>
<dbReference type="GO" id="GO:0046872">
    <property type="term" value="F:metal ion binding"/>
    <property type="evidence" value="ECO:0007669"/>
    <property type="project" value="UniProtKB-KW"/>
</dbReference>
<keyword evidence="2" id="KW-0479">Metal-binding</keyword>
<accession>A0A127EH44</accession>
<dbReference type="InterPro" id="IPR007197">
    <property type="entry name" value="rSAM"/>
</dbReference>
<evidence type="ECO:0000256" key="1">
    <source>
        <dbReference type="ARBA" id="ARBA00022691"/>
    </source>
</evidence>
<dbReference type="SFLD" id="SFLDS00029">
    <property type="entry name" value="Radical_SAM"/>
    <property type="match status" value="1"/>
</dbReference>
<dbReference type="OrthoDB" id="1930229at2"/>
<feature type="domain" description="Radical SAM core" evidence="5">
    <location>
        <begin position="12"/>
        <end position="168"/>
    </location>
</feature>
<dbReference type="AlphaFoldDB" id="A0A127EH44"/>
<proteinExistence type="predicted"/>
<reference evidence="6 7" key="1">
    <citation type="journal article" date="2016" name="PLoS ONE">
        <title>Plasmid Characterization and Chromosome Analysis of Two netF+ Clostridium perfringens Isolates Associated with Foal and Canine Necrotizing Enteritis.</title>
        <authorList>
            <person name="Mehdizadeh Gohari I."/>
            <person name="Kropinski A.M."/>
            <person name="Weese S.J."/>
            <person name="Parreira V.R."/>
            <person name="Whitehead A.E."/>
            <person name="Boerlin P."/>
            <person name="Prescott J.F."/>
        </authorList>
    </citation>
    <scope>NUCLEOTIDE SEQUENCE [LARGE SCALE GENOMIC DNA]</scope>
    <source>
        <strain evidence="6 7">JP838</strain>
    </source>
</reference>
<protein>
    <submittedName>
        <fullName evidence="6">Radical SAM protein</fullName>
    </submittedName>
</protein>
<dbReference type="InterPro" id="IPR013785">
    <property type="entry name" value="Aldolase_TIM"/>
</dbReference>
<evidence type="ECO:0000313" key="7">
    <source>
        <dbReference type="Proteomes" id="UP000070260"/>
    </source>
</evidence>
<evidence type="ECO:0000256" key="3">
    <source>
        <dbReference type="ARBA" id="ARBA00023004"/>
    </source>
</evidence>
<dbReference type="EMBL" id="CP010994">
    <property type="protein sequence ID" value="AMN35301.1"/>
    <property type="molecule type" value="Genomic_DNA"/>
</dbReference>
<dbReference type="GO" id="GO:0003824">
    <property type="term" value="F:catalytic activity"/>
    <property type="evidence" value="ECO:0007669"/>
    <property type="project" value="InterPro"/>
</dbReference>
<dbReference type="Pfam" id="PF04055">
    <property type="entry name" value="Radical_SAM"/>
    <property type="match status" value="1"/>
</dbReference>
<dbReference type="PANTHER" id="PTHR11228">
    <property type="entry name" value="RADICAL SAM DOMAIN PROTEIN"/>
    <property type="match status" value="1"/>
</dbReference>
<evidence type="ECO:0000256" key="2">
    <source>
        <dbReference type="ARBA" id="ARBA00022723"/>
    </source>
</evidence>
<sequence>MLFKNITIALDMSGCPNRCKHCWIGHFKNGNMSIEDLKYVANSFKDYANSLEVYSWFREPDFNADYKKLWEIDNELSKNTKPKRFELLSFWRINRDEEYVKWAYNIGVRRCQLTFFGLEEKTDYYVGRKGAFNELINATRILLENKIAPRWQIFVNKDNISEIEKLIDLSKEMNLEERCKVFGEEFELFIHQGSCDGENEKLYDIRITLDDLVNIPKEFHHRLGKREKDLYGELINDSSTKNLVTDFPVFYITSQFDVYPNYTSIAPWWYLGNIKRDGVKKVLDNYINNRSLGQKSSLEVPIKEIVKVCGDQNSNRLFDRDDYIIYIINKYCRNNIKFL</sequence>
<organism evidence="6 7">
    <name type="scientific">Clostridium perfringens</name>
    <dbReference type="NCBI Taxonomy" id="1502"/>
    <lineage>
        <taxon>Bacteria</taxon>
        <taxon>Bacillati</taxon>
        <taxon>Bacillota</taxon>
        <taxon>Clostridia</taxon>
        <taxon>Eubacteriales</taxon>
        <taxon>Clostridiaceae</taxon>
        <taxon>Clostridium</taxon>
    </lineage>
</organism>
<dbReference type="PANTHER" id="PTHR11228:SF7">
    <property type="entry name" value="PQQA PEPTIDE CYCLASE"/>
    <property type="match status" value="1"/>
</dbReference>
<dbReference type="GO" id="GO:0051536">
    <property type="term" value="F:iron-sulfur cluster binding"/>
    <property type="evidence" value="ECO:0007669"/>
    <property type="project" value="UniProtKB-KW"/>
</dbReference>
<dbReference type="Proteomes" id="UP000070260">
    <property type="component" value="Chromosome"/>
</dbReference>
<evidence type="ECO:0000313" key="6">
    <source>
        <dbReference type="EMBL" id="AMN35301.1"/>
    </source>
</evidence>
<keyword evidence="4" id="KW-0411">Iron-sulfur</keyword>
<evidence type="ECO:0000256" key="4">
    <source>
        <dbReference type="ARBA" id="ARBA00023014"/>
    </source>
</evidence>
<name>A0A127EH44_CLOPF</name>
<gene>
    <name evidence="6" type="ORF">JFP838_05900</name>
</gene>
<keyword evidence="1" id="KW-0949">S-adenosyl-L-methionine</keyword>
<keyword evidence="3" id="KW-0408">Iron</keyword>